<evidence type="ECO:0000256" key="6">
    <source>
        <dbReference type="PROSITE-ProRule" id="PRU01384"/>
    </source>
</evidence>
<keyword evidence="7" id="KW-0175">Coiled coil</keyword>
<comment type="similarity">
    <text evidence="2">Belongs to the type II topoisomerase GyrA/ParC subunit family.</text>
</comment>
<dbReference type="Pfam" id="PF00521">
    <property type="entry name" value="DNA_topoisoIV"/>
    <property type="match status" value="1"/>
</dbReference>
<dbReference type="RefSeq" id="WP_147166097.1">
    <property type="nucleotide sequence ID" value="NZ_VOOR01000005.1"/>
</dbReference>
<dbReference type="GO" id="GO:0005737">
    <property type="term" value="C:cytoplasm"/>
    <property type="evidence" value="ECO:0007669"/>
    <property type="project" value="TreeGrafter"/>
</dbReference>
<dbReference type="GO" id="GO:0005524">
    <property type="term" value="F:ATP binding"/>
    <property type="evidence" value="ECO:0007669"/>
    <property type="project" value="InterPro"/>
</dbReference>
<sequence>MSTTAPQSNEDGKIISLTGMYEDYFLDYASYVILERAVPGVMDGLKPVQRRILHAMREMHDGRYHKVANIIGQTMQYHPHGDAAIGDALVNLGQKDLLIDPQGNWGDVRTGDSAAAPRYIEARLTKFAQEVAFNPQTTEWQLSYDGRKREPIALPMKFPLLLAQGADGIAVGLSTKIMPHNFIELIKASIKILQGKSVKIYPDFQTGGMVDVSDYNGGKRGGRIKVRAKIETVDKSTLAIRELPYATTTQSLIDSILKANEKGKIKIKKVVDNTAEHVEVLVELGAGVSPDLTIDALYAFTNCEVSISPNACVIIDDKPHFLTVEEILDICTQQTKNLLQLELEIRKAELLEKLHFASLEKIFIENRIYRDIEQCETWEAVLEAVDTGLRKYVRVPGETPGKNDSRLELLRDISEEDLTRLTEIRIKRISKYNTFKAEEQINKLQEELKEVQHHLDHLVDYAIAYYDNLLQKYGKGKERKTKIMTFDAIQAAEVVANNAKLYVNRKEGFIGTGLKKDEFVCDCSDIDDIIVFRKDGKFQVSRIADKVFVGKDIIHVDVWKKGDDRTTYNMMYLDGQTGRSFAKRFNVTSITRDREYDLTTGENGSKLLYFSANSNGEAEVVTVQLTQGSRARIKVFDYDFGELDIKGRSSKGNTVTKHLVRKVSLKEVGKSTLGAIKVWMDPVSGRLNTDERGSLLGEFDTGDHLFAIYKEGSYEVAELDLNKKFDPSEIVEIGKFNPEAVISAVYFEGERGWSVAKRFQVETSSTNQRFPFITEHKKSKLLFASTHPQAGISYQIKEGSQKVDQKLSLPDFIDVKGWRAMGNKVADQKLLTVKPIAAEPAAGSAEKLKPGDSIDFDTEGNGQTKMF</sequence>
<feature type="region of interest" description="Disordered" evidence="8">
    <location>
        <begin position="841"/>
        <end position="867"/>
    </location>
</feature>
<organism evidence="10 11">
    <name type="scientific">Phaeodactylibacter luteus</name>
    <dbReference type="NCBI Taxonomy" id="1564516"/>
    <lineage>
        <taxon>Bacteria</taxon>
        <taxon>Pseudomonadati</taxon>
        <taxon>Bacteroidota</taxon>
        <taxon>Saprospiria</taxon>
        <taxon>Saprospirales</taxon>
        <taxon>Haliscomenobacteraceae</taxon>
        <taxon>Phaeodactylibacter</taxon>
    </lineage>
</organism>
<dbReference type="OrthoDB" id="9806486at2"/>
<dbReference type="InterPro" id="IPR050220">
    <property type="entry name" value="Type_II_DNA_Topoisomerases"/>
</dbReference>
<dbReference type="InterPro" id="IPR002205">
    <property type="entry name" value="Topo_IIA_dom_A"/>
</dbReference>
<evidence type="ECO:0000313" key="10">
    <source>
        <dbReference type="EMBL" id="TXB67976.1"/>
    </source>
</evidence>
<comment type="catalytic activity">
    <reaction evidence="1 6">
        <text>ATP-dependent breakage, passage and rejoining of double-stranded DNA.</text>
        <dbReference type="EC" id="5.6.2.2"/>
    </reaction>
</comment>
<dbReference type="GO" id="GO:0006265">
    <property type="term" value="P:DNA topological change"/>
    <property type="evidence" value="ECO:0007669"/>
    <property type="project" value="UniProtKB-UniRule"/>
</dbReference>
<evidence type="ECO:0000256" key="5">
    <source>
        <dbReference type="ARBA" id="ARBA00023235"/>
    </source>
</evidence>
<gene>
    <name evidence="10" type="ORF">FRY97_03780</name>
</gene>
<dbReference type="SMART" id="SM00434">
    <property type="entry name" value="TOP4c"/>
    <property type="match status" value="1"/>
</dbReference>
<dbReference type="PANTHER" id="PTHR43493">
    <property type="entry name" value="DNA GYRASE/TOPOISOMERASE SUBUNIT A"/>
    <property type="match status" value="1"/>
</dbReference>
<evidence type="ECO:0000256" key="4">
    <source>
        <dbReference type="ARBA" id="ARBA00023125"/>
    </source>
</evidence>
<dbReference type="Gene3D" id="3.90.199.10">
    <property type="entry name" value="Topoisomerase II, domain 5"/>
    <property type="match status" value="1"/>
</dbReference>
<dbReference type="EMBL" id="VOOR01000005">
    <property type="protein sequence ID" value="TXB67976.1"/>
    <property type="molecule type" value="Genomic_DNA"/>
</dbReference>
<feature type="coiled-coil region" evidence="7">
    <location>
        <begin position="434"/>
        <end position="461"/>
    </location>
</feature>
<dbReference type="NCBIfam" id="NF009397">
    <property type="entry name" value="PRK12758.1"/>
    <property type="match status" value="1"/>
</dbReference>
<comment type="caution">
    <text evidence="10">The sequence shown here is derived from an EMBL/GenBank/DDBJ whole genome shotgun (WGS) entry which is preliminary data.</text>
</comment>
<evidence type="ECO:0000313" key="11">
    <source>
        <dbReference type="Proteomes" id="UP000321580"/>
    </source>
</evidence>
<evidence type="ECO:0000256" key="1">
    <source>
        <dbReference type="ARBA" id="ARBA00000185"/>
    </source>
</evidence>
<dbReference type="NCBIfam" id="NF007209">
    <property type="entry name" value="PRK09631.1"/>
    <property type="match status" value="1"/>
</dbReference>
<evidence type="ECO:0000256" key="8">
    <source>
        <dbReference type="SAM" id="MobiDB-lite"/>
    </source>
</evidence>
<proteinExistence type="inferred from homology"/>
<dbReference type="InterPro" id="IPR013757">
    <property type="entry name" value="Topo_IIA_A_a_sf"/>
</dbReference>
<reference evidence="10 11" key="1">
    <citation type="submission" date="2019-08" db="EMBL/GenBank/DDBJ databases">
        <title>Genome of Phaeodactylibacter luteus.</title>
        <authorList>
            <person name="Bowman J.P."/>
        </authorList>
    </citation>
    <scope>NUCLEOTIDE SEQUENCE [LARGE SCALE GENOMIC DNA]</scope>
    <source>
        <strain evidence="10 11">KCTC 42180</strain>
    </source>
</reference>
<dbReference type="Proteomes" id="UP000321580">
    <property type="component" value="Unassembled WGS sequence"/>
</dbReference>
<dbReference type="InterPro" id="IPR013760">
    <property type="entry name" value="Topo_IIA-like_dom_sf"/>
</dbReference>
<feature type="domain" description="Topo IIA-type catalytic" evidence="9">
    <location>
        <begin position="38"/>
        <end position="448"/>
    </location>
</feature>
<dbReference type="AlphaFoldDB" id="A0A5C6RZF0"/>
<dbReference type="PANTHER" id="PTHR43493:SF5">
    <property type="entry name" value="DNA GYRASE SUBUNIT A, CHLOROPLASTIC_MITOCHONDRIAL"/>
    <property type="match status" value="1"/>
</dbReference>
<dbReference type="Gene3D" id="3.30.1360.40">
    <property type="match status" value="1"/>
</dbReference>
<keyword evidence="3 6" id="KW-0799">Topoisomerase</keyword>
<name>A0A5C6RZF0_9BACT</name>
<evidence type="ECO:0000256" key="3">
    <source>
        <dbReference type="ARBA" id="ARBA00023029"/>
    </source>
</evidence>
<dbReference type="GO" id="GO:0003918">
    <property type="term" value="F:DNA topoisomerase type II (double strand cut, ATP-hydrolyzing) activity"/>
    <property type="evidence" value="ECO:0007669"/>
    <property type="project" value="UniProtKB-EC"/>
</dbReference>
<dbReference type="InterPro" id="IPR013758">
    <property type="entry name" value="Topo_IIA_A/C_ab"/>
</dbReference>
<keyword evidence="11" id="KW-1185">Reference proteome</keyword>
<accession>A0A5C6RZF0</accession>
<dbReference type="SUPFAM" id="SSF56719">
    <property type="entry name" value="Type II DNA topoisomerase"/>
    <property type="match status" value="1"/>
</dbReference>
<dbReference type="GO" id="GO:0009330">
    <property type="term" value="C:DNA topoisomerase type II (double strand cut, ATP-hydrolyzing) complex"/>
    <property type="evidence" value="ECO:0007669"/>
    <property type="project" value="TreeGrafter"/>
</dbReference>
<feature type="active site" description="O-(5'-phospho-DNA)-tyrosine intermediate" evidence="6">
    <location>
        <position position="119"/>
    </location>
</feature>
<evidence type="ECO:0000256" key="7">
    <source>
        <dbReference type="SAM" id="Coils"/>
    </source>
</evidence>
<dbReference type="Gene3D" id="1.10.268.10">
    <property type="entry name" value="Topoisomerase, domain 3"/>
    <property type="match status" value="1"/>
</dbReference>
<protein>
    <submittedName>
        <fullName evidence="10">DNA gyrase/topoisomerase IV subunit A</fullName>
    </submittedName>
</protein>
<evidence type="ECO:0000256" key="2">
    <source>
        <dbReference type="ARBA" id="ARBA00008263"/>
    </source>
</evidence>
<keyword evidence="5 6" id="KW-0413">Isomerase</keyword>
<keyword evidence="4 6" id="KW-0238">DNA-binding</keyword>
<evidence type="ECO:0000259" key="9">
    <source>
        <dbReference type="PROSITE" id="PS52040"/>
    </source>
</evidence>
<dbReference type="PROSITE" id="PS52040">
    <property type="entry name" value="TOPO_IIA"/>
    <property type="match status" value="1"/>
</dbReference>
<dbReference type="GO" id="GO:0003677">
    <property type="term" value="F:DNA binding"/>
    <property type="evidence" value="ECO:0007669"/>
    <property type="project" value="UniProtKB-UniRule"/>
</dbReference>